<dbReference type="InterPro" id="IPR003121">
    <property type="entry name" value="SWIB_MDM2_domain"/>
</dbReference>
<dbReference type="Gene3D" id="1.10.245.10">
    <property type="entry name" value="SWIB/MDM2 domain"/>
    <property type="match status" value="1"/>
</dbReference>
<sequence>MGSFRVIFRSFLLPVLLNVHLLSFFSQACSPSLPTCPFSALLVSSVFFPPTDFLVPVASASSSACLSLPPSLLFALPRPARPCREEALVAAPKAKSKAKAKSTPGARPAPKSKSKAAPKSGAIRGKAASAKAASASSKSGKKGKLAAAAAAKPKRAPKPKKIAFKKIMWMSEPLARFMGTAQDALMNTRDPAKRIFDYVTERNLIDPNKKGEFVCDETLAAIFPKTRRMRHFLGTIEKALKSSRACQYWMVEKLPPMPAVPAHLPPHPGHMHGGGFPGAPMAPMHGVPH</sequence>
<feature type="signal peptide" evidence="2">
    <location>
        <begin position="1"/>
        <end position="28"/>
    </location>
</feature>
<accession>A0A0G4HXZ3</accession>
<reference evidence="4" key="1">
    <citation type="submission" date="2014-11" db="EMBL/GenBank/DDBJ databases">
        <authorList>
            <person name="Otto D Thomas"/>
            <person name="Naeem Raeece"/>
        </authorList>
    </citation>
    <scope>NUCLEOTIDE SEQUENCE</scope>
</reference>
<keyword evidence="2" id="KW-0732">Signal</keyword>
<name>A0A0G4HXZ3_9ALVE</name>
<proteinExistence type="predicted"/>
<feature type="compositionally biased region" description="Low complexity" evidence="1">
    <location>
        <begin position="117"/>
        <end position="136"/>
    </location>
</feature>
<protein>
    <recommendedName>
        <fullName evidence="3">DM2 domain-containing protein</fullName>
    </recommendedName>
</protein>
<gene>
    <name evidence="4" type="ORF">Cvel_9383</name>
</gene>
<dbReference type="CDD" id="cd10567">
    <property type="entry name" value="SWIB-MDM2_like"/>
    <property type="match status" value="1"/>
</dbReference>
<dbReference type="AlphaFoldDB" id="A0A0G4HXZ3"/>
<dbReference type="Pfam" id="PF02201">
    <property type="entry name" value="SWIB"/>
    <property type="match status" value="1"/>
</dbReference>
<evidence type="ECO:0000259" key="3">
    <source>
        <dbReference type="PROSITE" id="PS51925"/>
    </source>
</evidence>
<feature type="chain" id="PRO_5005191979" description="DM2 domain-containing protein" evidence="2">
    <location>
        <begin position="29"/>
        <end position="289"/>
    </location>
</feature>
<dbReference type="InterPro" id="IPR036885">
    <property type="entry name" value="SWIB_MDM2_dom_sf"/>
</dbReference>
<dbReference type="VEuPathDB" id="CryptoDB:Cvel_9383"/>
<dbReference type="EMBL" id="CDMZ01004320">
    <property type="protein sequence ID" value="CEM49384.1"/>
    <property type="molecule type" value="Genomic_DNA"/>
</dbReference>
<dbReference type="PROSITE" id="PS51925">
    <property type="entry name" value="SWIB_MDM2"/>
    <property type="match status" value="1"/>
</dbReference>
<dbReference type="PANTHER" id="PTHR13844">
    <property type="entry name" value="SWI/SNF-RELATED MATRIX-ASSOCIATED ACTIN-DEPENDENT REGULATOR OF CHROMATIN SUBFAMILY D"/>
    <property type="match status" value="1"/>
</dbReference>
<organism evidence="4">
    <name type="scientific">Chromera velia CCMP2878</name>
    <dbReference type="NCBI Taxonomy" id="1169474"/>
    <lineage>
        <taxon>Eukaryota</taxon>
        <taxon>Sar</taxon>
        <taxon>Alveolata</taxon>
        <taxon>Colpodellida</taxon>
        <taxon>Chromeraceae</taxon>
        <taxon>Chromera</taxon>
    </lineage>
</organism>
<evidence type="ECO:0000256" key="2">
    <source>
        <dbReference type="SAM" id="SignalP"/>
    </source>
</evidence>
<feature type="region of interest" description="Disordered" evidence="1">
    <location>
        <begin position="90"/>
        <end position="136"/>
    </location>
</feature>
<feature type="domain" description="DM2" evidence="3">
    <location>
        <begin position="163"/>
        <end position="242"/>
    </location>
</feature>
<dbReference type="SUPFAM" id="SSF47592">
    <property type="entry name" value="SWIB/MDM2 domain"/>
    <property type="match status" value="1"/>
</dbReference>
<evidence type="ECO:0000256" key="1">
    <source>
        <dbReference type="SAM" id="MobiDB-lite"/>
    </source>
</evidence>
<dbReference type="PROSITE" id="PS51257">
    <property type="entry name" value="PROKAR_LIPOPROTEIN"/>
    <property type="match status" value="1"/>
</dbReference>
<evidence type="ECO:0000313" key="4">
    <source>
        <dbReference type="EMBL" id="CEM49384.1"/>
    </source>
</evidence>